<evidence type="ECO:0000256" key="2">
    <source>
        <dbReference type="SAM" id="SignalP"/>
    </source>
</evidence>
<feature type="compositionally biased region" description="Low complexity" evidence="1">
    <location>
        <begin position="34"/>
        <end position="51"/>
    </location>
</feature>
<dbReference type="Gene3D" id="2.50.20.20">
    <property type="match status" value="1"/>
</dbReference>
<dbReference type="STRING" id="1716141.STSP_35130"/>
<evidence type="ECO:0008006" key="5">
    <source>
        <dbReference type="Google" id="ProtNLM"/>
    </source>
</evidence>
<dbReference type="PATRIC" id="fig|1716141.3.peg.3688"/>
<keyword evidence="2" id="KW-0732">Signal</keyword>
<reference evidence="3 4" key="1">
    <citation type="submission" date="2015-12" db="EMBL/GenBank/DDBJ databases">
        <title>Genome sequence of Streptomyces sp. G25.</title>
        <authorList>
            <person name="Poehlein A."/>
            <person name="Roettig A."/>
            <person name="Hiessl S."/>
            <person name="Hauschild P."/>
            <person name="Schauer J."/>
            <person name="Madkour M.H."/>
            <person name="Al-Ansari A.M."/>
            <person name="Almakishah N.H."/>
            <person name="Steinbuechel A."/>
            <person name="Daniel R."/>
        </authorList>
    </citation>
    <scope>NUCLEOTIDE SEQUENCE [LARGE SCALE GENOMIC DNA]</scope>
    <source>
        <strain evidence="4">G25(2015)</strain>
    </source>
</reference>
<accession>A0A177HSQ3</accession>
<comment type="caution">
    <text evidence="3">The sequence shown here is derived from an EMBL/GenBank/DDBJ whole genome shotgun (WGS) entry which is preliminary data.</text>
</comment>
<name>A0A177HSQ3_9ACTN</name>
<dbReference type="AlphaFoldDB" id="A0A177HSQ3"/>
<protein>
    <recommendedName>
        <fullName evidence="5">Lipoprotein</fullName>
    </recommendedName>
</protein>
<feature type="chain" id="PRO_5038521202" description="Lipoprotein" evidence="2">
    <location>
        <begin position="26"/>
        <end position="300"/>
    </location>
</feature>
<sequence length="300" mass="31840">MHVRPRHIPIAIAVVGALAATSACGGGGDGGSSASGPGPVASAKATAGAAQAKKKQSPKPPGTPQEFLDRAEEAMAAEKGWTFAVRGQESLVLQGQASGASYASTVRRTLAPDAFQSTGTITTSKGVRKPEEIFVLDGTGYVKEGTAGWKEQPASDPDMQNKVEDPMAAIEEFRSYVKESGGDVTLTRKGGEVRLQVSVSSRKLPQVRDRAYVKAAVRELNPTLKQLRSAGVSATEDQLTLSSLKQTLVVDADTYRITSHRFQFGFLIPYGGQNITYRQDVREENKGVFEGSIELPTGLS</sequence>
<dbReference type="EMBL" id="LOHS01000081">
    <property type="protein sequence ID" value="OAH13188.1"/>
    <property type="molecule type" value="Genomic_DNA"/>
</dbReference>
<gene>
    <name evidence="3" type="ORF">STSP_35130</name>
</gene>
<proteinExistence type="predicted"/>
<dbReference type="PROSITE" id="PS51257">
    <property type="entry name" value="PROKAR_LIPOPROTEIN"/>
    <property type="match status" value="1"/>
</dbReference>
<feature type="signal peptide" evidence="2">
    <location>
        <begin position="1"/>
        <end position="25"/>
    </location>
</feature>
<evidence type="ECO:0000313" key="3">
    <source>
        <dbReference type="EMBL" id="OAH13188.1"/>
    </source>
</evidence>
<evidence type="ECO:0000256" key="1">
    <source>
        <dbReference type="SAM" id="MobiDB-lite"/>
    </source>
</evidence>
<dbReference type="Proteomes" id="UP000077381">
    <property type="component" value="Unassembled WGS sequence"/>
</dbReference>
<evidence type="ECO:0000313" key="4">
    <source>
        <dbReference type="Proteomes" id="UP000077381"/>
    </source>
</evidence>
<keyword evidence="4" id="KW-1185">Reference proteome</keyword>
<organism evidence="3 4">
    <name type="scientific">Streptomyces jeddahensis</name>
    <dbReference type="NCBI Taxonomy" id="1716141"/>
    <lineage>
        <taxon>Bacteria</taxon>
        <taxon>Bacillati</taxon>
        <taxon>Actinomycetota</taxon>
        <taxon>Actinomycetes</taxon>
        <taxon>Kitasatosporales</taxon>
        <taxon>Streptomycetaceae</taxon>
        <taxon>Streptomyces</taxon>
    </lineage>
</organism>
<feature type="region of interest" description="Disordered" evidence="1">
    <location>
        <begin position="25"/>
        <end position="66"/>
    </location>
</feature>